<dbReference type="InterPro" id="IPR027379">
    <property type="entry name" value="CLS_N"/>
</dbReference>
<organism evidence="8 9">
    <name type="scientific">Savagea serpentis</name>
    <dbReference type="NCBI Taxonomy" id="2785297"/>
    <lineage>
        <taxon>Bacteria</taxon>
        <taxon>Bacillati</taxon>
        <taxon>Bacillota</taxon>
        <taxon>Bacilli</taxon>
        <taxon>Bacillales</taxon>
        <taxon>Caryophanaceae</taxon>
        <taxon>Savagea</taxon>
    </lineage>
</organism>
<dbReference type="Proteomes" id="UP000622653">
    <property type="component" value="Unassembled WGS sequence"/>
</dbReference>
<evidence type="ECO:0000313" key="8">
    <source>
        <dbReference type="EMBL" id="MBF4499746.1"/>
    </source>
</evidence>
<proteinExistence type="predicted"/>
<comment type="caution">
    <text evidence="8">The sequence shown here is derived from an EMBL/GenBank/DDBJ whole genome shotgun (WGS) entry which is preliminary data.</text>
</comment>
<evidence type="ECO:0000256" key="2">
    <source>
        <dbReference type="ARBA" id="ARBA00022475"/>
    </source>
</evidence>
<evidence type="ECO:0000313" key="9">
    <source>
        <dbReference type="Proteomes" id="UP000622653"/>
    </source>
</evidence>
<protein>
    <submittedName>
        <fullName evidence="8">PLDc_N domain-containing protein</fullName>
    </submittedName>
</protein>
<dbReference type="RefSeq" id="WP_194561234.1">
    <property type="nucleotide sequence ID" value="NZ_JADKPV010000001.1"/>
</dbReference>
<reference evidence="8" key="1">
    <citation type="submission" date="2020-11" db="EMBL/GenBank/DDBJ databases">
        <title>Multidrug resistant novel bacterium Savagea serpentis sp. nov., isolated from the scats of a vine snake (Ahaetulla nasuta).</title>
        <authorList>
            <person name="Venkata Ramana V."/>
            <person name="Vikas Patil S."/>
            <person name="Yogita Lugani V."/>
        </authorList>
    </citation>
    <scope>NUCLEOTIDE SEQUENCE</scope>
    <source>
        <strain evidence="8">SN6</strain>
    </source>
</reference>
<accession>A0A8J7GAF2</accession>
<keyword evidence="5 6" id="KW-0472">Membrane</keyword>
<dbReference type="GO" id="GO:0005886">
    <property type="term" value="C:plasma membrane"/>
    <property type="evidence" value="ECO:0007669"/>
    <property type="project" value="UniProtKB-SubCell"/>
</dbReference>
<gene>
    <name evidence="8" type="ORF">IRY55_00105</name>
</gene>
<sequence length="67" mass="7557">MAKHKKENTMMSNAMKAAETAITLYAVQDVAKQKEFKVGNKWIWTPVVTFGKFVGPAAYFLFGKKTK</sequence>
<evidence type="ECO:0000256" key="5">
    <source>
        <dbReference type="ARBA" id="ARBA00023136"/>
    </source>
</evidence>
<comment type="subcellular location">
    <subcellularLocation>
        <location evidence="1">Cell membrane</location>
        <topology evidence="1">Multi-pass membrane protein</topology>
    </subcellularLocation>
</comment>
<keyword evidence="9" id="KW-1185">Reference proteome</keyword>
<dbReference type="Pfam" id="PF13396">
    <property type="entry name" value="PLDc_N"/>
    <property type="match status" value="1"/>
</dbReference>
<evidence type="ECO:0000256" key="3">
    <source>
        <dbReference type="ARBA" id="ARBA00022692"/>
    </source>
</evidence>
<dbReference type="EMBL" id="JADKPV010000001">
    <property type="protein sequence ID" value="MBF4499746.1"/>
    <property type="molecule type" value="Genomic_DNA"/>
</dbReference>
<keyword evidence="4 6" id="KW-1133">Transmembrane helix</keyword>
<name>A0A8J7GAF2_9BACL</name>
<dbReference type="AlphaFoldDB" id="A0A8J7GAF2"/>
<evidence type="ECO:0000259" key="7">
    <source>
        <dbReference type="Pfam" id="PF13396"/>
    </source>
</evidence>
<evidence type="ECO:0000256" key="1">
    <source>
        <dbReference type="ARBA" id="ARBA00004651"/>
    </source>
</evidence>
<keyword evidence="3 6" id="KW-0812">Transmembrane</keyword>
<evidence type="ECO:0000256" key="6">
    <source>
        <dbReference type="SAM" id="Phobius"/>
    </source>
</evidence>
<keyword evidence="2" id="KW-1003">Cell membrane</keyword>
<feature type="domain" description="Cardiolipin synthase N-terminal" evidence="7">
    <location>
        <begin position="21"/>
        <end position="63"/>
    </location>
</feature>
<feature type="transmembrane region" description="Helical" evidence="6">
    <location>
        <begin position="42"/>
        <end position="62"/>
    </location>
</feature>
<evidence type="ECO:0000256" key="4">
    <source>
        <dbReference type="ARBA" id="ARBA00022989"/>
    </source>
</evidence>